<evidence type="ECO:0000256" key="1">
    <source>
        <dbReference type="ARBA" id="ARBA00022692"/>
    </source>
</evidence>
<evidence type="ECO:0000313" key="7">
    <source>
        <dbReference type="Proteomes" id="UP001606210"/>
    </source>
</evidence>
<keyword evidence="3 4" id="KW-0472">Membrane</keyword>
<reference evidence="6 7" key="1">
    <citation type="submission" date="2024-08" db="EMBL/GenBank/DDBJ databases">
        <authorList>
            <person name="Lu H."/>
        </authorList>
    </citation>
    <scope>NUCLEOTIDE SEQUENCE [LARGE SCALE GENOMIC DNA]</scope>
    <source>
        <strain evidence="6 7">LYH14W</strain>
    </source>
</reference>
<dbReference type="InterPro" id="IPR020846">
    <property type="entry name" value="MFS_dom"/>
</dbReference>
<comment type="caution">
    <text evidence="6">The sequence shown here is derived from an EMBL/GenBank/DDBJ whole genome shotgun (WGS) entry which is preliminary data.</text>
</comment>
<evidence type="ECO:0000256" key="3">
    <source>
        <dbReference type="ARBA" id="ARBA00023136"/>
    </source>
</evidence>
<proteinExistence type="predicted"/>
<protein>
    <submittedName>
        <fullName evidence="6">Fused MFS/spermidine synthase</fullName>
    </submittedName>
</protein>
<evidence type="ECO:0000259" key="5">
    <source>
        <dbReference type="PROSITE" id="PS50850"/>
    </source>
</evidence>
<keyword evidence="7" id="KW-1185">Reference proteome</keyword>
<feature type="transmembrane region" description="Helical" evidence="4">
    <location>
        <begin position="109"/>
        <end position="138"/>
    </location>
</feature>
<dbReference type="Gene3D" id="1.20.1250.20">
    <property type="entry name" value="MFS general substrate transporter like domains"/>
    <property type="match status" value="1"/>
</dbReference>
<gene>
    <name evidence="6" type="ORF">ACG00Y_17925</name>
</gene>
<accession>A0ABW7F7S9</accession>
<dbReference type="PROSITE" id="PS50850">
    <property type="entry name" value="MFS"/>
    <property type="match status" value="1"/>
</dbReference>
<feature type="transmembrane region" description="Helical" evidence="4">
    <location>
        <begin position="179"/>
        <end position="198"/>
    </location>
</feature>
<keyword evidence="2 4" id="KW-1133">Transmembrane helix</keyword>
<dbReference type="RefSeq" id="WP_394481157.1">
    <property type="nucleotide sequence ID" value="NZ_JBIGHV010000006.1"/>
</dbReference>
<dbReference type="SUPFAM" id="SSF103473">
    <property type="entry name" value="MFS general substrate transporter"/>
    <property type="match status" value="1"/>
</dbReference>
<organism evidence="6 7">
    <name type="scientific">Pelomonas parva</name>
    <dbReference type="NCBI Taxonomy" id="3299032"/>
    <lineage>
        <taxon>Bacteria</taxon>
        <taxon>Pseudomonadati</taxon>
        <taxon>Pseudomonadota</taxon>
        <taxon>Betaproteobacteria</taxon>
        <taxon>Burkholderiales</taxon>
        <taxon>Sphaerotilaceae</taxon>
        <taxon>Roseateles</taxon>
    </lineage>
</organism>
<feature type="transmembrane region" description="Helical" evidence="4">
    <location>
        <begin position="46"/>
        <end position="67"/>
    </location>
</feature>
<evidence type="ECO:0000256" key="4">
    <source>
        <dbReference type="SAM" id="Phobius"/>
    </source>
</evidence>
<feature type="domain" description="Major facilitator superfamily (MFS) profile" evidence="5">
    <location>
        <begin position="1"/>
        <end position="201"/>
    </location>
</feature>
<evidence type="ECO:0000313" key="6">
    <source>
        <dbReference type="EMBL" id="MFG6431805.1"/>
    </source>
</evidence>
<dbReference type="InterPro" id="IPR036259">
    <property type="entry name" value="MFS_trans_sf"/>
</dbReference>
<dbReference type="NCBIfam" id="NF037959">
    <property type="entry name" value="MFS_SpdSyn"/>
    <property type="match status" value="1"/>
</dbReference>
<name>A0ABW7F7S9_9BURK</name>
<sequence>MGLRRHVELGLIGAAFACSGFAALVYQLVWQRLLFGAIGVDVESVTVVVSVFMLGLGIGAWLGGWLADRHPRRIVALFAGFELGIAACGLVSVPVLLGLADTLALLPRIGAGAACFALLLLPTVLMGATLPMLVAHAAENRAMIGQATGWLYFINTLGAALGAWCMAFVLPYWLDLAQIVHLAAALNLAASFGALLAVGRR</sequence>
<evidence type="ECO:0000256" key="2">
    <source>
        <dbReference type="ARBA" id="ARBA00022989"/>
    </source>
</evidence>
<feature type="transmembrane region" description="Helical" evidence="4">
    <location>
        <begin position="150"/>
        <end position="173"/>
    </location>
</feature>
<feature type="transmembrane region" description="Helical" evidence="4">
    <location>
        <begin position="74"/>
        <end position="97"/>
    </location>
</feature>
<dbReference type="EMBL" id="JBIGHV010000006">
    <property type="protein sequence ID" value="MFG6431805.1"/>
    <property type="molecule type" value="Genomic_DNA"/>
</dbReference>
<dbReference type="Proteomes" id="UP001606210">
    <property type="component" value="Unassembled WGS sequence"/>
</dbReference>
<feature type="transmembrane region" description="Helical" evidence="4">
    <location>
        <begin position="7"/>
        <end position="26"/>
    </location>
</feature>
<keyword evidence="1 4" id="KW-0812">Transmembrane</keyword>